<keyword evidence="2" id="KW-1185">Reference proteome</keyword>
<reference evidence="1 2" key="1">
    <citation type="journal article" date="2021" name="Elife">
        <title>Chloroplast acquisition without the gene transfer in kleptoplastic sea slugs, Plakobranchus ocellatus.</title>
        <authorList>
            <person name="Maeda T."/>
            <person name="Takahashi S."/>
            <person name="Yoshida T."/>
            <person name="Shimamura S."/>
            <person name="Takaki Y."/>
            <person name="Nagai Y."/>
            <person name="Toyoda A."/>
            <person name="Suzuki Y."/>
            <person name="Arimoto A."/>
            <person name="Ishii H."/>
            <person name="Satoh N."/>
            <person name="Nishiyama T."/>
            <person name="Hasebe M."/>
            <person name="Maruyama T."/>
            <person name="Minagawa J."/>
            <person name="Obokata J."/>
            <person name="Shigenobu S."/>
        </authorList>
    </citation>
    <scope>NUCLEOTIDE SEQUENCE [LARGE SCALE GENOMIC DNA]</scope>
</reference>
<dbReference type="EMBL" id="BMAT01006598">
    <property type="protein sequence ID" value="GFS16002.1"/>
    <property type="molecule type" value="Genomic_DNA"/>
</dbReference>
<evidence type="ECO:0000313" key="2">
    <source>
        <dbReference type="Proteomes" id="UP000762676"/>
    </source>
</evidence>
<evidence type="ECO:0000313" key="1">
    <source>
        <dbReference type="EMBL" id="GFS16002.1"/>
    </source>
</evidence>
<dbReference type="AlphaFoldDB" id="A0AAV4J4V8"/>
<organism evidence="1 2">
    <name type="scientific">Elysia marginata</name>
    <dbReference type="NCBI Taxonomy" id="1093978"/>
    <lineage>
        <taxon>Eukaryota</taxon>
        <taxon>Metazoa</taxon>
        <taxon>Spiralia</taxon>
        <taxon>Lophotrochozoa</taxon>
        <taxon>Mollusca</taxon>
        <taxon>Gastropoda</taxon>
        <taxon>Heterobranchia</taxon>
        <taxon>Euthyneura</taxon>
        <taxon>Panpulmonata</taxon>
        <taxon>Sacoglossa</taxon>
        <taxon>Placobranchoidea</taxon>
        <taxon>Plakobranchidae</taxon>
        <taxon>Elysia</taxon>
    </lineage>
</organism>
<name>A0AAV4J4V8_9GAST</name>
<comment type="caution">
    <text evidence="1">The sequence shown here is derived from an EMBL/GenBank/DDBJ whole genome shotgun (WGS) entry which is preliminary data.</text>
</comment>
<accession>A0AAV4J4V8</accession>
<sequence>MVRRSKRRFRVAFVRGFDIVKEKIECLVFSICNGHVAKLHVLALLIFWWSPRNPTKRDRLLHHAQQNPTTSAHVATRTKQWTTSYLNVQKGRPGPEGLH</sequence>
<gene>
    <name evidence="1" type="ORF">ElyMa_003202800</name>
</gene>
<dbReference type="Proteomes" id="UP000762676">
    <property type="component" value="Unassembled WGS sequence"/>
</dbReference>
<proteinExistence type="predicted"/>
<protein>
    <submittedName>
        <fullName evidence="1">Uncharacterized protein</fullName>
    </submittedName>
</protein>